<dbReference type="AlphaFoldDB" id="A0A8X6GU40"/>
<evidence type="ECO:0000313" key="1">
    <source>
        <dbReference type="EMBL" id="GFR09005.1"/>
    </source>
</evidence>
<dbReference type="Proteomes" id="UP000887116">
    <property type="component" value="Unassembled WGS sequence"/>
</dbReference>
<comment type="caution">
    <text evidence="1">The sequence shown here is derived from an EMBL/GenBank/DDBJ whole genome shotgun (WGS) entry which is preliminary data.</text>
</comment>
<proteinExistence type="predicted"/>
<accession>A0A8X6GU40</accession>
<keyword evidence="2" id="KW-1185">Reference proteome</keyword>
<organism evidence="1 2">
    <name type="scientific">Trichonephila clavata</name>
    <name type="common">Joro spider</name>
    <name type="synonym">Nephila clavata</name>
    <dbReference type="NCBI Taxonomy" id="2740835"/>
    <lineage>
        <taxon>Eukaryota</taxon>
        <taxon>Metazoa</taxon>
        <taxon>Ecdysozoa</taxon>
        <taxon>Arthropoda</taxon>
        <taxon>Chelicerata</taxon>
        <taxon>Arachnida</taxon>
        <taxon>Araneae</taxon>
        <taxon>Araneomorphae</taxon>
        <taxon>Entelegynae</taxon>
        <taxon>Araneoidea</taxon>
        <taxon>Nephilidae</taxon>
        <taxon>Trichonephila</taxon>
    </lineage>
</organism>
<name>A0A8X6GU40_TRICU</name>
<protein>
    <submittedName>
        <fullName evidence="1">Uncharacterized protein</fullName>
    </submittedName>
</protein>
<evidence type="ECO:0000313" key="2">
    <source>
        <dbReference type="Proteomes" id="UP000887116"/>
    </source>
</evidence>
<sequence>MCEIWSLSRDNTLRSIGAKENQYQQNSQEKGFLLLRCGFVGQAKRKHLVSHHLQTELLLPFCFLDHAHLVHFRTKNSEDQYE</sequence>
<gene>
    <name evidence="1" type="ORF">TNCT_540221</name>
</gene>
<dbReference type="EMBL" id="BMAO01026358">
    <property type="protein sequence ID" value="GFR09005.1"/>
    <property type="molecule type" value="Genomic_DNA"/>
</dbReference>
<reference evidence="1" key="1">
    <citation type="submission" date="2020-07" db="EMBL/GenBank/DDBJ databases">
        <title>Multicomponent nature underlies the extraordinary mechanical properties of spider dragline silk.</title>
        <authorList>
            <person name="Kono N."/>
            <person name="Nakamura H."/>
            <person name="Mori M."/>
            <person name="Yoshida Y."/>
            <person name="Ohtoshi R."/>
            <person name="Malay A.D."/>
            <person name="Moran D.A.P."/>
            <person name="Tomita M."/>
            <person name="Numata K."/>
            <person name="Arakawa K."/>
        </authorList>
    </citation>
    <scope>NUCLEOTIDE SEQUENCE</scope>
</reference>